<evidence type="ECO:0000313" key="3">
    <source>
        <dbReference type="Proteomes" id="UP000260721"/>
    </source>
</evidence>
<comment type="caution">
    <text evidence="2">The sequence shown here is derived from an EMBL/GenBank/DDBJ whole genome shotgun (WGS) entry which is preliminary data.</text>
</comment>
<gene>
    <name evidence="2" type="ORF">DXC78_11520</name>
</gene>
<feature type="transmembrane region" description="Helical" evidence="1">
    <location>
        <begin position="6"/>
        <end position="24"/>
    </location>
</feature>
<proteinExistence type="predicted"/>
<dbReference type="EMBL" id="QUSK01000032">
    <property type="protein sequence ID" value="RGD73307.1"/>
    <property type="molecule type" value="Genomic_DNA"/>
</dbReference>
<sequence length="108" mass="12514">MDQMYSDVVIAIVTALCGYIVWLLKDIRKTAKAKDEREEKEKQANRKGTRCLLRQQIIDYHDKYIERGEISPHGYENLLEMAEAYEALGGNGKVKKMALELKELPIRE</sequence>
<keyword evidence="1" id="KW-0472">Membrane</keyword>
<name>A0A3E3DVJ1_9FIRM</name>
<keyword evidence="1" id="KW-1133">Transmembrane helix</keyword>
<dbReference type="RefSeq" id="WP_117447151.1">
    <property type="nucleotide sequence ID" value="NZ_QUSK01000032.1"/>
</dbReference>
<dbReference type="AlphaFoldDB" id="A0A3E3DVJ1"/>
<evidence type="ECO:0000256" key="1">
    <source>
        <dbReference type="SAM" id="Phobius"/>
    </source>
</evidence>
<keyword evidence="1" id="KW-0812">Transmembrane</keyword>
<evidence type="ECO:0000313" key="2">
    <source>
        <dbReference type="EMBL" id="RGD73307.1"/>
    </source>
</evidence>
<dbReference type="Proteomes" id="UP000260721">
    <property type="component" value="Unassembled WGS sequence"/>
</dbReference>
<accession>A0A3E3DVJ1</accession>
<reference evidence="2 3" key="1">
    <citation type="submission" date="2018-08" db="EMBL/GenBank/DDBJ databases">
        <title>A genome reference for cultivated species of the human gut microbiota.</title>
        <authorList>
            <person name="Zou Y."/>
            <person name="Xue W."/>
            <person name="Luo G."/>
        </authorList>
    </citation>
    <scope>NUCLEOTIDE SEQUENCE [LARGE SCALE GENOMIC DNA]</scope>
    <source>
        <strain evidence="2 3">TF08-11</strain>
    </source>
</reference>
<protein>
    <submittedName>
        <fullName evidence="2">Uncharacterized protein</fullName>
    </submittedName>
</protein>
<organism evidence="2 3">
    <name type="scientific">Faecalicoccus pleomorphus</name>
    <dbReference type="NCBI Taxonomy" id="1323"/>
    <lineage>
        <taxon>Bacteria</taxon>
        <taxon>Bacillati</taxon>
        <taxon>Bacillota</taxon>
        <taxon>Erysipelotrichia</taxon>
        <taxon>Erysipelotrichales</taxon>
        <taxon>Erysipelotrichaceae</taxon>
        <taxon>Faecalicoccus</taxon>
    </lineage>
</organism>